<protein>
    <recommendedName>
        <fullName evidence="1">Heterokaryon incompatibility domain-containing protein</fullName>
    </recommendedName>
</protein>
<dbReference type="EMBL" id="CAOQHR010000010">
    <property type="protein sequence ID" value="CAI6340111.1"/>
    <property type="molecule type" value="Genomic_DNA"/>
</dbReference>
<sequence length="627" mass="71416">MDYQYQPLASEHHVRILVLTPAEQADARLECSLIQIDLKDHPGSYKAISYTWGSQSRDQDLHCEGATIKITSNLSSALRRFRSRFQAQILWIDAVCINQDDVKETSVHIPLMKAIYRAAGKVLIWLGDGEEQRLRDIDALRVAANLFKPGLNGPNPSTASGMINQEPHFLPEFKGSKHDMQLFFELPWFSRRWAVQELVVNNNPVFYYGQSKIPWTTIHLVISASPAHFWRDDSGLRIRERLRKFGDLWQSWCYSAQSSTKRDFFSLMTSFRDLECEMDKDIIYSIAGIADDVDVATATTAMSADYVYKLPLIIPDYSATDYEVFRDFALAMMDTRYAFRTLSFAAVYQPACKEDKSLSSWIPDFRHAPQRAILASKSSWGLPKIEVLGNNGTELKVRITTQAWKREKCGEKTKPGQELLTHKPLPPIPSLPPVQRGIAHVKEIFTFPETVGKHNAISFYSALRDWLGKFVNPGRIKRIMSILESAETAFDNTSRSRSSHFQDFKDWYDNGILSDDFFLSSSYELFCHWQTILSTRKFYVSAPVARFGERDIFVFGAGPSDLQVDDIVVRPLLDGNISSFFRPTENGHEVLGDGVVMYGYEGSTSGVKYWWGGNYVTEDVEVELDLI</sequence>
<comment type="caution">
    <text evidence="2">The sequence shown here is derived from an EMBL/GenBank/DDBJ whole genome shotgun (WGS) entry which is preliminary data.</text>
</comment>
<dbReference type="PANTHER" id="PTHR24148:SF64">
    <property type="entry name" value="HETEROKARYON INCOMPATIBILITY DOMAIN-CONTAINING PROTEIN"/>
    <property type="match status" value="1"/>
</dbReference>
<evidence type="ECO:0000313" key="3">
    <source>
        <dbReference type="Proteomes" id="UP001152607"/>
    </source>
</evidence>
<dbReference type="PANTHER" id="PTHR24148">
    <property type="entry name" value="ANKYRIN REPEAT DOMAIN-CONTAINING PROTEIN 39 HOMOLOG-RELATED"/>
    <property type="match status" value="1"/>
</dbReference>
<gene>
    <name evidence="2" type="ORF">PDIGIT_LOCUS13281</name>
</gene>
<name>A0A9W4UPV4_9PLEO</name>
<keyword evidence="3" id="KW-1185">Reference proteome</keyword>
<accession>A0A9W4UPV4</accession>
<dbReference type="InterPro" id="IPR010730">
    <property type="entry name" value="HET"/>
</dbReference>
<reference evidence="2" key="1">
    <citation type="submission" date="2023-01" db="EMBL/GenBank/DDBJ databases">
        <authorList>
            <person name="Van Ghelder C."/>
            <person name="Rancurel C."/>
        </authorList>
    </citation>
    <scope>NUCLEOTIDE SEQUENCE</scope>
    <source>
        <strain evidence="2">CNCM I-4278</strain>
    </source>
</reference>
<evidence type="ECO:0000259" key="1">
    <source>
        <dbReference type="Pfam" id="PF06985"/>
    </source>
</evidence>
<dbReference type="AlphaFoldDB" id="A0A9W4UPV4"/>
<organism evidence="2 3">
    <name type="scientific">Periconia digitata</name>
    <dbReference type="NCBI Taxonomy" id="1303443"/>
    <lineage>
        <taxon>Eukaryota</taxon>
        <taxon>Fungi</taxon>
        <taxon>Dikarya</taxon>
        <taxon>Ascomycota</taxon>
        <taxon>Pezizomycotina</taxon>
        <taxon>Dothideomycetes</taxon>
        <taxon>Pleosporomycetidae</taxon>
        <taxon>Pleosporales</taxon>
        <taxon>Massarineae</taxon>
        <taxon>Periconiaceae</taxon>
        <taxon>Periconia</taxon>
    </lineage>
</organism>
<dbReference type="OrthoDB" id="2157530at2759"/>
<evidence type="ECO:0000313" key="2">
    <source>
        <dbReference type="EMBL" id="CAI6340111.1"/>
    </source>
</evidence>
<dbReference type="Pfam" id="PF06985">
    <property type="entry name" value="HET"/>
    <property type="match status" value="1"/>
</dbReference>
<dbReference type="InterPro" id="IPR052895">
    <property type="entry name" value="HetReg/Transcr_Mod"/>
</dbReference>
<dbReference type="Proteomes" id="UP001152607">
    <property type="component" value="Unassembled WGS sequence"/>
</dbReference>
<proteinExistence type="predicted"/>
<feature type="domain" description="Heterokaryon incompatibility" evidence="1">
    <location>
        <begin position="45"/>
        <end position="197"/>
    </location>
</feature>